<dbReference type="EMBL" id="JARBHI010000025">
    <property type="protein sequence ID" value="MDE1657114.1"/>
    <property type="molecule type" value="Genomic_DNA"/>
</dbReference>
<feature type="transmembrane region" description="Helical" evidence="1">
    <location>
        <begin position="98"/>
        <end position="121"/>
    </location>
</feature>
<feature type="domain" description="DUF6688" evidence="3">
    <location>
        <begin position="311"/>
        <end position="422"/>
    </location>
</feature>
<keyword evidence="1" id="KW-0812">Transmembrane</keyword>
<dbReference type="InterPro" id="IPR046510">
    <property type="entry name" value="DUF6688_N"/>
</dbReference>
<feature type="transmembrane region" description="Helical" evidence="1">
    <location>
        <begin position="203"/>
        <end position="220"/>
    </location>
</feature>
<protein>
    <submittedName>
        <fullName evidence="4">Uncharacterized protein</fullName>
    </submittedName>
</protein>
<feature type="transmembrane region" description="Helical" evidence="1">
    <location>
        <begin position="141"/>
        <end position="159"/>
    </location>
</feature>
<keyword evidence="5" id="KW-1185">Reference proteome</keyword>
<gene>
    <name evidence="4" type="ORF">PWJ81_08540</name>
</gene>
<feature type="transmembrane region" description="Helical" evidence="1">
    <location>
        <begin position="21"/>
        <end position="40"/>
    </location>
</feature>
<dbReference type="RefSeq" id="WP_274736028.1">
    <property type="nucleotide sequence ID" value="NZ_CAMXYX010000003.1"/>
</dbReference>
<keyword evidence="1" id="KW-1133">Transmembrane helix</keyword>
<evidence type="ECO:0000259" key="3">
    <source>
        <dbReference type="Pfam" id="PF23543"/>
    </source>
</evidence>
<proteinExistence type="predicted"/>
<dbReference type="Pfam" id="PF20394">
    <property type="entry name" value="DUF6688"/>
    <property type="match status" value="1"/>
</dbReference>
<evidence type="ECO:0000313" key="5">
    <source>
        <dbReference type="Proteomes" id="UP001219297"/>
    </source>
</evidence>
<sequence length="442" mass="49933">MSEVRKRSFLRRHPYFAQLALAYLIAVPGLIIYSACTGQINPHASWWDAEGLVLLLFFLTLLPWVTTYPVILTCYQVIALITAIRGKPLSLLEAVHDVWTIFLALSFHVAAISIKHSVVFYADWAEQLVNDQTHTPIHTDFQPFLALLCLVCALAFLYVRLKPLHEIPPLLTVLCFSCIYLGNAIVIVWTIQTFRPAGPESLILLLPVTVVMLISAKTIIAKIHEFHTHTSQDAEEARADGAGVLAYLEKVLSQARNWPLLALLGLIPVLGIFLLITVLFGQEPDAAIKAFTETSDWTLSERVSPPNTFYDEHYLCTVAAGGHPAVVKPLRDGVRGGHRITVNRQLLIANAFEQVLEEKTPRLHRVIRRFYNRYGFPLSRLIRTRLAADIVWIAMKPLEWIFLVVIYLVDARPEDRIAIQYTGRRREDITGRTRAEFTAQVS</sequence>
<feature type="transmembrane region" description="Helical" evidence="1">
    <location>
        <begin position="260"/>
        <end position="281"/>
    </location>
</feature>
<reference evidence="4 5" key="1">
    <citation type="submission" date="2023-02" db="EMBL/GenBank/DDBJ databases">
        <title>Defining the Infant Male Urobiome and Moving Towards Mechanisms in Urobiome Research.</title>
        <authorList>
            <person name="Reasoner S."/>
            <person name="Flores V."/>
            <person name="Van Horn G."/>
            <person name="Morales G."/>
            <person name="Peard L."/>
            <person name="Abelson B."/>
            <person name="Manuel C."/>
            <person name="Lee J."/>
            <person name="Baker B."/>
            <person name="Williams T."/>
            <person name="Schmitz J."/>
            <person name="Clayton D."/>
            <person name="Hadjifrangiskou M."/>
        </authorList>
    </citation>
    <scope>NUCLEOTIDE SEQUENCE [LARGE SCALE GENOMIC DNA]</scope>
    <source>
        <strain evidence="4 5">AS1053</strain>
    </source>
</reference>
<dbReference type="Proteomes" id="UP001219297">
    <property type="component" value="Unassembled WGS sequence"/>
</dbReference>
<evidence type="ECO:0000313" key="4">
    <source>
        <dbReference type="EMBL" id="MDE1657114.1"/>
    </source>
</evidence>
<accession>A0ABT5V839</accession>
<evidence type="ECO:0000259" key="2">
    <source>
        <dbReference type="Pfam" id="PF20394"/>
    </source>
</evidence>
<organism evidence="4 5">
    <name type="scientific">Actinotignum sanguinis</name>
    <dbReference type="NCBI Taxonomy" id="1445614"/>
    <lineage>
        <taxon>Bacteria</taxon>
        <taxon>Bacillati</taxon>
        <taxon>Actinomycetota</taxon>
        <taxon>Actinomycetes</taxon>
        <taxon>Actinomycetales</taxon>
        <taxon>Actinomycetaceae</taxon>
        <taxon>Actinotignum</taxon>
    </lineage>
</organism>
<name>A0ABT5V839_9ACTO</name>
<feature type="domain" description="DUF6688" evidence="2">
    <location>
        <begin position="59"/>
        <end position="308"/>
    </location>
</feature>
<dbReference type="Pfam" id="PF23543">
    <property type="entry name" value="DUF6688_C"/>
    <property type="match status" value="1"/>
</dbReference>
<feature type="transmembrane region" description="Helical" evidence="1">
    <location>
        <begin position="171"/>
        <end position="191"/>
    </location>
</feature>
<keyword evidence="1" id="KW-0472">Membrane</keyword>
<evidence type="ECO:0000256" key="1">
    <source>
        <dbReference type="SAM" id="Phobius"/>
    </source>
</evidence>
<feature type="transmembrane region" description="Helical" evidence="1">
    <location>
        <begin position="52"/>
        <end position="78"/>
    </location>
</feature>
<comment type="caution">
    <text evidence="4">The sequence shown here is derived from an EMBL/GenBank/DDBJ whole genome shotgun (WGS) entry which is preliminary data.</text>
</comment>
<dbReference type="InterPro" id="IPR056491">
    <property type="entry name" value="DUF6688_C"/>
</dbReference>